<proteinExistence type="predicted"/>
<dbReference type="PANTHER" id="PTHR22089">
    <property type="entry name" value="MIRROR-IMAGE POLYDACTYLY GENE 1 PROTEIN"/>
    <property type="match status" value="1"/>
</dbReference>
<organism evidence="2 3">
    <name type="scientific">Petromyzon marinus</name>
    <name type="common">Sea lamprey</name>
    <dbReference type="NCBI Taxonomy" id="7757"/>
    <lineage>
        <taxon>Eukaryota</taxon>
        <taxon>Metazoa</taxon>
        <taxon>Chordata</taxon>
        <taxon>Craniata</taxon>
        <taxon>Vertebrata</taxon>
        <taxon>Cyclostomata</taxon>
        <taxon>Hyperoartia</taxon>
        <taxon>Petromyzontiformes</taxon>
        <taxon>Petromyzontidae</taxon>
        <taxon>Petromyzon</taxon>
    </lineage>
</organism>
<dbReference type="KEGG" id="pmrn:116953876"/>
<dbReference type="PANTHER" id="PTHR22089:SF2">
    <property type="entry name" value="MIRROR-IMAGE POLYDACTYLY GENE 1 PROTEIN"/>
    <property type="match status" value="1"/>
</dbReference>
<accession>A0AAJ7U7F1</accession>
<protein>
    <submittedName>
        <fullName evidence="3">Mirror-image polydactyly gene 1 protein-like</fullName>
    </submittedName>
</protein>
<name>A0AAJ7U7F1_PETMA</name>
<gene>
    <name evidence="3" type="primary">LOC116953876</name>
</gene>
<evidence type="ECO:0000313" key="3">
    <source>
        <dbReference type="RefSeq" id="XP_032830055.1"/>
    </source>
</evidence>
<dbReference type="AlphaFoldDB" id="A0AAJ7U7F1"/>
<reference evidence="3" key="1">
    <citation type="submission" date="2025-08" db="UniProtKB">
        <authorList>
            <consortium name="RefSeq"/>
        </authorList>
    </citation>
    <scope>IDENTIFICATION</scope>
    <source>
        <tissue evidence="3">Sperm</tissue>
    </source>
</reference>
<dbReference type="InterPro" id="IPR026175">
    <property type="entry name" value="MIPOL1"/>
</dbReference>
<keyword evidence="2" id="KW-1185">Reference proteome</keyword>
<evidence type="ECO:0000256" key="1">
    <source>
        <dbReference type="SAM" id="MobiDB-lite"/>
    </source>
</evidence>
<sequence>MEARVAEKAAVLVDEILVAQRQRDDAMLSRVHTAEEEREAAVERARRLEKEQAEIFDYNCEQVDLAVEELLEGVREASSGRDIERYGAALVSRIRKGQARRDRITAEEMRAVVAERDDAIARCKKLDHELSRAKEELSARGSSGRTNDPEQEMKRSTAGKPGTRAQWPPIQASATLDPLLSFADVR</sequence>
<evidence type="ECO:0000313" key="2">
    <source>
        <dbReference type="Proteomes" id="UP001318040"/>
    </source>
</evidence>
<dbReference type="RefSeq" id="XP_032830055.1">
    <property type="nucleotide sequence ID" value="XM_032974164.1"/>
</dbReference>
<feature type="region of interest" description="Disordered" evidence="1">
    <location>
        <begin position="131"/>
        <end position="172"/>
    </location>
</feature>
<dbReference type="Proteomes" id="UP001318040">
    <property type="component" value="Chromosome 53"/>
</dbReference>